<gene>
    <name evidence="15" type="ORF">JVT61DRAFT_9386</name>
</gene>
<evidence type="ECO:0000256" key="5">
    <source>
        <dbReference type="ARBA" id="ARBA00018512"/>
    </source>
</evidence>
<comment type="subcellular location">
    <subcellularLocation>
        <location evidence="1">Endoplasmic reticulum membrane</location>
        <topology evidence="1">Multi-pass membrane protein</topology>
    </subcellularLocation>
</comment>
<comment type="catalytic activity">
    <reaction evidence="13">
        <text>an alpha-D-Glc-(1-&gt;3)-alpha-D-Glc-(1-&gt;3)-alpha-D-Man-(1-&gt;2)-alpha-D-Man-(1-&gt;2)-alpha-D-Man-(1-&gt;3)-[alpha-D-Man-(1-&gt;2)-alpha-D-Man-(1-&gt;3)-[alpha-D-Man-(1-&gt;2)-alpha-D-Man-(1-&gt;6)]-alpha-D-Man-(1-&gt;6)]-beta-D-Man-(1-&gt;4)-beta-D-GlcNAc-(1-&gt;4)-alpha-D-GlcNAc-diphospho-di-trans,poly-cis-dolichol + a di-trans,poly-cis-dolichyl beta-D-glucosyl phosphate = a alpha-D-Glc-(1-&gt;2)-alpha-D-Glc-(1-&gt;3)-alpha-D-Glc-(1-&gt;3)-alpha-D-Man-(1-&gt;2)-alpha-D-Man-(1-&gt;2)-alpha-D-Man-(1-&gt;3)-[alpha-D-Man-(1-&gt;2)-alpha-D-Man-(1-&gt;3)-[alpha-D-Man-(1-&gt;2)-alpha-D-Man-(1-&gt;6)]-alpha-D-Man-(1-&gt;6)]-beta-D-Man-(1-&gt;4)-beta-D-GlcNAc-(1-&gt;4)-alpha-D-GlcNAc-diphospho-di-trans,poly-cis-dolichol + a di-trans,poly-cis-dolichyl phosphate + H(+)</text>
        <dbReference type="Rhea" id="RHEA:29543"/>
        <dbReference type="Rhea" id="RHEA-COMP:19498"/>
        <dbReference type="Rhea" id="RHEA-COMP:19502"/>
        <dbReference type="Rhea" id="RHEA-COMP:19512"/>
        <dbReference type="Rhea" id="RHEA-COMP:19522"/>
        <dbReference type="ChEBI" id="CHEBI:15378"/>
        <dbReference type="ChEBI" id="CHEBI:57525"/>
        <dbReference type="ChEBI" id="CHEBI:57683"/>
        <dbReference type="ChEBI" id="CHEBI:132522"/>
        <dbReference type="ChEBI" id="CHEBI:132523"/>
        <dbReference type="EC" id="2.4.1.256"/>
    </reaction>
    <physiologicalReaction direction="left-to-right" evidence="13">
        <dbReference type="Rhea" id="RHEA:29544"/>
    </physiologicalReaction>
</comment>
<evidence type="ECO:0000256" key="6">
    <source>
        <dbReference type="ARBA" id="ARBA00022676"/>
    </source>
</evidence>
<evidence type="ECO:0000256" key="10">
    <source>
        <dbReference type="ARBA" id="ARBA00022989"/>
    </source>
</evidence>
<comment type="caution">
    <text evidence="15">The sequence shown here is derived from an EMBL/GenBank/DDBJ whole genome shotgun (WGS) entry which is preliminary data.</text>
</comment>
<dbReference type="EMBL" id="JAGFBS010000033">
    <property type="protein sequence ID" value="KAG6371671.1"/>
    <property type="molecule type" value="Genomic_DNA"/>
</dbReference>
<evidence type="ECO:0000313" key="15">
    <source>
        <dbReference type="EMBL" id="KAG6371671.1"/>
    </source>
</evidence>
<proteinExistence type="inferred from homology"/>
<evidence type="ECO:0000256" key="3">
    <source>
        <dbReference type="ARBA" id="ARBA00010600"/>
    </source>
</evidence>
<keyword evidence="8 14" id="KW-0812">Transmembrane</keyword>
<evidence type="ECO:0000256" key="2">
    <source>
        <dbReference type="ARBA" id="ARBA00004922"/>
    </source>
</evidence>
<protein>
    <recommendedName>
        <fullName evidence="5">Dol-P-Glc:Glc(2)Man(9)GlcNAc(2)-PP-Dol alpha-1,2-glucosyltransferase</fullName>
        <ecNumber evidence="4">2.4.1.256</ecNumber>
    </recommendedName>
</protein>
<dbReference type="InterPro" id="IPR016900">
    <property type="entry name" value="Alg10"/>
</dbReference>
<keyword evidence="11 14" id="KW-0472">Membrane</keyword>
<reference evidence="15" key="1">
    <citation type="submission" date="2021-03" db="EMBL/GenBank/DDBJ databases">
        <title>Evolutionary innovations through gain and loss of genes in the ectomycorrhizal Boletales.</title>
        <authorList>
            <person name="Wu G."/>
            <person name="Miyauchi S."/>
            <person name="Morin E."/>
            <person name="Yang Z.-L."/>
            <person name="Xu J."/>
            <person name="Martin F.M."/>
        </authorList>
    </citation>
    <scope>NUCLEOTIDE SEQUENCE</scope>
    <source>
        <strain evidence="15">BR01</strain>
    </source>
</reference>
<evidence type="ECO:0000256" key="12">
    <source>
        <dbReference type="ARBA" id="ARBA00044727"/>
    </source>
</evidence>
<comment type="function">
    <text evidence="12">Dol-P-Glc:Glc(2)Man(9)GlcNAc(2)-PP-Dol alpha-1,2-glucosyltransferase that operates in the biosynthetic pathway of dolichol-linked oligosaccharides, the glycan precursors employed in protein asparagine (N)-glycosylation. The assembly of dolichol-linked oligosaccharides begins on the cytosolic side of the endoplasmic reticulum membrane and finishes in its lumen. The sequential addition of sugars to dolichol pyrophosphate produces dolichol-linked oligosaccharides containing fourteen sugars, including two GlcNAcs, nine mannoses and three glucoses. Once assembled, the oligosaccharide is transferred from the lipid to nascent proteins by oligosaccharyltransferases. In the lumen of the endoplasmic reticulum, adds the third and last glucose residue from dolichyl phosphate glucose (Dol-P-Glc) onto the lipid-linked oligosaccharide intermediate Glc(2)Man(9)GlcNAc(2)-PP-Dol to produce Glc(3)Man(9)GlcNAc(2)-PP-Dol.</text>
</comment>
<evidence type="ECO:0000256" key="11">
    <source>
        <dbReference type="ARBA" id="ARBA00023136"/>
    </source>
</evidence>
<evidence type="ECO:0000256" key="13">
    <source>
        <dbReference type="ARBA" id="ARBA00048064"/>
    </source>
</evidence>
<name>A0A8I3A5B2_9AGAM</name>
<keyword evidence="6" id="KW-0328">Glycosyltransferase</keyword>
<dbReference type="GO" id="GO:0005789">
    <property type="term" value="C:endoplasmic reticulum membrane"/>
    <property type="evidence" value="ECO:0007669"/>
    <property type="project" value="UniProtKB-SubCell"/>
</dbReference>
<dbReference type="Proteomes" id="UP000683000">
    <property type="component" value="Unassembled WGS sequence"/>
</dbReference>
<dbReference type="GO" id="GO:0006488">
    <property type="term" value="P:dolichol-linked oligosaccharide biosynthetic process"/>
    <property type="evidence" value="ECO:0007669"/>
    <property type="project" value="InterPro"/>
</dbReference>
<evidence type="ECO:0000256" key="7">
    <source>
        <dbReference type="ARBA" id="ARBA00022679"/>
    </source>
</evidence>
<dbReference type="EC" id="2.4.1.256" evidence="4"/>
<dbReference type="Pfam" id="PF04922">
    <property type="entry name" value="DIE2_ALG10"/>
    <property type="match status" value="1"/>
</dbReference>
<accession>A0A8I3A5B2</accession>
<dbReference type="GO" id="GO:0106073">
    <property type="term" value="F:dolichyl pyrophosphate Glc2Man9GlcNAc2 alpha-1,2-glucosyltransferase activity"/>
    <property type="evidence" value="ECO:0007669"/>
    <property type="project" value="UniProtKB-EC"/>
</dbReference>
<evidence type="ECO:0000256" key="8">
    <source>
        <dbReference type="ARBA" id="ARBA00022692"/>
    </source>
</evidence>
<keyword evidence="16" id="KW-1185">Reference proteome</keyword>
<sequence length="78" mass="8570">MNLTIALLIVGDKANHVPVLHVPQTYYFIAFATLIGWPAVIFGRSGPVKLANEVARRMFGTKGSVSLDKGEKLLMSWI</sequence>
<evidence type="ECO:0000256" key="1">
    <source>
        <dbReference type="ARBA" id="ARBA00004477"/>
    </source>
</evidence>
<evidence type="ECO:0000256" key="9">
    <source>
        <dbReference type="ARBA" id="ARBA00022824"/>
    </source>
</evidence>
<keyword evidence="10 14" id="KW-1133">Transmembrane helix</keyword>
<dbReference type="OrthoDB" id="4769at2759"/>
<keyword evidence="9" id="KW-0256">Endoplasmic reticulum</keyword>
<organism evidence="15 16">
    <name type="scientific">Boletus reticuloceps</name>
    <dbReference type="NCBI Taxonomy" id="495285"/>
    <lineage>
        <taxon>Eukaryota</taxon>
        <taxon>Fungi</taxon>
        <taxon>Dikarya</taxon>
        <taxon>Basidiomycota</taxon>
        <taxon>Agaricomycotina</taxon>
        <taxon>Agaricomycetes</taxon>
        <taxon>Agaricomycetidae</taxon>
        <taxon>Boletales</taxon>
        <taxon>Boletineae</taxon>
        <taxon>Boletaceae</taxon>
        <taxon>Boletoideae</taxon>
        <taxon>Boletus</taxon>
    </lineage>
</organism>
<comment type="pathway">
    <text evidence="2">Protein modification; protein glycosylation.</text>
</comment>
<dbReference type="AlphaFoldDB" id="A0A8I3A5B2"/>
<keyword evidence="7" id="KW-0808">Transferase</keyword>
<evidence type="ECO:0000313" key="16">
    <source>
        <dbReference type="Proteomes" id="UP000683000"/>
    </source>
</evidence>
<evidence type="ECO:0000256" key="4">
    <source>
        <dbReference type="ARBA" id="ARBA00011967"/>
    </source>
</evidence>
<feature type="transmembrane region" description="Helical" evidence="14">
    <location>
        <begin position="24"/>
        <end position="42"/>
    </location>
</feature>
<evidence type="ECO:0000256" key="14">
    <source>
        <dbReference type="SAM" id="Phobius"/>
    </source>
</evidence>
<comment type="similarity">
    <text evidence="3">Belongs to the ALG10 glucosyltransferase family.</text>
</comment>